<evidence type="ECO:0000256" key="5">
    <source>
        <dbReference type="ARBA" id="ARBA00022741"/>
    </source>
</evidence>
<dbReference type="InterPro" id="IPR013767">
    <property type="entry name" value="PAS_fold"/>
</dbReference>
<keyword evidence="5" id="KW-0547">Nucleotide-binding</keyword>
<dbReference type="NCBIfam" id="TIGR00229">
    <property type="entry name" value="sensory_box"/>
    <property type="match status" value="1"/>
</dbReference>
<dbReference type="PANTHER" id="PTHR41523:SF8">
    <property type="entry name" value="ETHYLENE RESPONSE SENSOR PROTEIN"/>
    <property type="match status" value="1"/>
</dbReference>
<dbReference type="Proteomes" id="UP001221686">
    <property type="component" value="Unassembled WGS sequence"/>
</dbReference>
<evidence type="ECO:0000256" key="6">
    <source>
        <dbReference type="ARBA" id="ARBA00022777"/>
    </source>
</evidence>
<feature type="domain" description="PAS" evidence="9">
    <location>
        <begin position="12"/>
        <end position="81"/>
    </location>
</feature>
<keyword evidence="7" id="KW-0067">ATP-binding</keyword>
<evidence type="ECO:0000256" key="2">
    <source>
        <dbReference type="ARBA" id="ARBA00012438"/>
    </source>
</evidence>
<dbReference type="Gene3D" id="3.30.450.20">
    <property type="entry name" value="PAS domain"/>
    <property type="match status" value="1"/>
</dbReference>
<evidence type="ECO:0000256" key="3">
    <source>
        <dbReference type="ARBA" id="ARBA00022553"/>
    </source>
</evidence>
<keyword evidence="4" id="KW-0808">Transferase</keyword>
<evidence type="ECO:0000256" key="8">
    <source>
        <dbReference type="SAM" id="MobiDB-lite"/>
    </source>
</evidence>
<comment type="caution">
    <text evidence="10">The sequence shown here is derived from an EMBL/GenBank/DDBJ whole genome shotgun (WGS) entry which is preliminary data.</text>
</comment>
<evidence type="ECO:0000259" key="9">
    <source>
        <dbReference type="PROSITE" id="PS50112"/>
    </source>
</evidence>
<keyword evidence="6" id="KW-0418">Kinase</keyword>
<comment type="catalytic activity">
    <reaction evidence="1">
        <text>ATP + protein L-histidine = ADP + protein N-phospho-L-histidine.</text>
        <dbReference type="EC" id="2.7.13.3"/>
    </reaction>
</comment>
<evidence type="ECO:0000313" key="11">
    <source>
        <dbReference type="Proteomes" id="UP001221686"/>
    </source>
</evidence>
<evidence type="ECO:0000313" key="10">
    <source>
        <dbReference type="EMBL" id="MDC0723677.1"/>
    </source>
</evidence>
<proteinExistence type="predicted"/>
<name>A0ABT5EFT8_9BACT</name>
<accession>A0ABT5EFT8</accession>
<dbReference type="CDD" id="cd00130">
    <property type="entry name" value="PAS"/>
    <property type="match status" value="1"/>
</dbReference>
<dbReference type="SMART" id="SM00091">
    <property type="entry name" value="PAS"/>
    <property type="match status" value="1"/>
</dbReference>
<dbReference type="EC" id="2.7.13.3" evidence="2"/>
<feature type="region of interest" description="Disordered" evidence="8">
    <location>
        <begin position="212"/>
        <end position="239"/>
    </location>
</feature>
<reference evidence="10 11" key="1">
    <citation type="submission" date="2022-11" db="EMBL/GenBank/DDBJ databases">
        <title>Minimal conservation of predation-associated metabolite biosynthetic gene clusters underscores biosynthetic potential of Myxococcota including descriptions for ten novel species: Archangium lansinium sp. nov., Myxococcus landrumus sp. nov., Nannocystis bai.</title>
        <authorList>
            <person name="Ahearne A."/>
            <person name="Stevens C."/>
            <person name="Dowd S."/>
        </authorList>
    </citation>
    <scope>NUCLEOTIDE SEQUENCE [LARGE SCALE GENOMIC DNA]</scope>
    <source>
        <strain evidence="10 11">BB15-2</strain>
    </source>
</reference>
<dbReference type="InterPro" id="IPR035965">
    <property type="entry name" value="PAS-like_dom_sf"/>
</dbReference>
<gene>
    <name evidence="10" type="ORF">POL25_42735</name>
</gene>
<dbReference type="PANTHER" id="PTHR41523">
    <property type="entry name" value="TWO-COMPONENT SYSTEM SENSOR PROTEIN"/>
    <property type="match status" value="1"/>
</dbReference>
<evidence type="ECO:0000256" key="7">
    <source>
        <dbReference type="ARBA" id="ARBA00022840"/>
    </source>
</evidence>
<keyword evidence="3" id="KW-0597">Phosphoprotein</keyword>
<protein>
    <recommendedName>
        <fullName evidence="2">histidine kinase</fullName>
        <ecNumber evidence="2">2.7.13.3</ecNumber>
    </recommendedName>
</protein>
<dbReference type="SUPFAM" id="SSF55785">
    <property type="entry name" value="PYP-like sensor domain (PAS domain)"/>
    <property type="match status" value="1"/>
</dbReference>
<sequence>MSDLGPEFSPDARARLAAIVDDAHDAILSRSLDGTILSWNRGAERLFGYLAHEVIGRPVSMLVPADRADEEAQVTARIGTGEPLPPFDTERRRKDGQLAAVALAVSPLKDEGGRVIGSSIVARERNDHTHREYDAAAPFSGLHHANPDMAALLSALEDELRNRLHVVTISAHLLARSPRGDASAATARELLARQANELPRLIQLFTETAAGLEDSARGPAEPPLGAADLTAPAQPESSP</sequence>
<evidence type="ECO:0000256" key="1">
    <source>
        <dbReference type="ARBA" id="ARBA00000085"/>
    </source>
</evidence>
<dbReference type="PROSITE" id="PS50112">
    <property type="entry name" value="PAS"/>
    <property type="match status" value="1"/>
</dbReference>
<dbReference type="RefSeq" id="WP_272092221.1">
    <property type="nucleotide sequence ID" value="NZ_JAQNDL010000005.1"/>
</dbReference>
<evidence type="ECO:0000256" key="4">
    <source>
        <dbReference type="ARBA" id="ARBA00022679"/>
    </source>
</evidence>
<keyword evidence="11" id="KW-1185">Reference proteome</keyword>
<organism evidence="10 11">
    <name type="scientific">Nannocystis bainbridge</name>
    <dbReference type="NCBI Taxonomy" id="2995303"/>
    <lineage>
        <taxon>Bacteria</taxon>
        <taxon>Pseudomonadati</taxon>
        <taxon>Myxococcota</taxon>
        <taxon>Polyangia</taxon>
        <taxon>Nannocystales</taxon>
        <taxon>Nannocystaceae</taxon>
        <taxon>Nannocystis</taxon>
    </lineage>
</organism>
<dbReference type="InterPro" id="IPR000014">
    <property type="entry name" value="PAS"/>
</dbReference>
<dbReference type="EMBL" id="JAQNDL010000005">
    <property type="protein sequence ID" value="MDC0723677.1"/>
    <property type="molecule type" value="Genomic_DNA"/>
</dbReference>
<dbReference type="Pfam" id="PF00989">
    <property type="entry name" value="PAS"/>
    <property type="match status" value="1"/>
</dbReference>